<dbReference type="GO" id="GO:0006313">
    <property type="term" value="P:DNA transposition"/>
    <property type="evidence" value="ECO:0007669"/>
    <property type="project" value="InterPro"/>
</dbReference>
<dbReference type="InterPro" id="IPR047647">
    <property type="entry name" value="ISAs1_transpos"/>
</dbReference>
<name>A0A7M1XKP1_9SPIR</name>
<gene>
    <name evidence="3" type="ORF">DYE49_02425</name>
</gene>
<dbReference type="KEGG" id="trc:DYE49_02425"/>
<dbReference type="Pfam" id="PF13808">
    <property type="entry name" value="DDE_Tnp_1_assoc"/>
    <property type="match status" value="1"/>
</dbReference>
<feature type="domain" description="Transposase IS4-like" evidence="1">
    <location>
        <begin position="142"/>
        <end position="365"/>
    </location>
</feature>
<sequence>MSTAFKDHLRELTLIFRERGITAEDLSSMPDLFIHVFSGISDQRHQSYTKYRLENLLGICLVLAIMGRFTSFHGAETYVRLKPQEFIRLGLVKEGEYPSNDTFRRLFVMLDNREFEEETIGRIRRFFEKVSDRAGENSTPETRIISGDGQVVRGTRISHGDGTTDNAINMMNLYVVSSGLVLRSVPIDGKTNEIPVFQELLQKIDIKNAVITADAMHCQNETARIIDSRKGFYCFPVKENQSELREELVRIISNSKCEQKSMSNRDFWIAQIPKDRFSPFWPGARYAVRMVSHVREERTGKPGDEMVFITSVKTPSLAMEAICSRWRIEDDLHRFKDMKLRQDEIQVRERNALRNMVTLNNVVYSLYRIAGAIEGRRMGEMMILYENDPMTLLSKIYPLTIGTNFVKLVRKHMRGTKESKKD</sequence>
<dbReference type="AlphaFoldDB" id="A0A7M1XKP1"/>
<dbReference type="PANTHER" id="PTHR30298">
    <property type="entry name" value="H REPEAT-ASSOCIATED PREDICTED TRANSPOSASE"/>
    <property type="match status" value="1"/>
</dbReference>
<evidence type="ECO:0000313" key="4">
    <source>
        <dbReference type="Proteomes" id="UP000593591"/>
    </source>
</evidence>
<organism evidence="3 4">
    <name type="scientific">Treponema rectale</name>
    <dbReference type="NCBI Taxonomy" id="744512"/>
    <lineage>
        <taxon>Bacteria</taxon>
        <taxon>Pseudomonadati</taxon>
        <taxon>Spirochaetota</taxon>
        <taxon>Spirochaetia</taxon>
        <taxon>Spirochaetales</taxon>
        <taxon>Treponemataceae</taxon>
        <taxon>Treponema</taxon>
    </lineage>
</organism>
<feature type="domain" description="H repeat-associated protein N-terminal" evidence="2">
    <location>
        <begin position="35"/>
        <end position="117"/>
    </location>
</feature>
<dbReference type="GO" id="GO:0003677">
    <property type="term" value="F:DNA binding"/>
    <property type="evidence" value="ECO:0007669"/>
    <property type="project" value="InterPro"/>
</dbReference>
<dbReference type="NCBIfam" id="NF033564">
    <property type="entry name" value="transpos_ISAs1"/>
    <property type="match status" value="1"/>
</dbReference>
<dbReference type="Proteomes" id="UP000593591">
    <property type="component" value="Chromosome"/>
</dbReference>
<dbReference type="GO" id="GO:0004803">
    <property type="term" value="F:transposase activity"/>
    <property type="evidence" value="ECO:0007669"/>
    <property type="project" value="InterPro"/>
</dbReference>
<accession>A0A7M1XKP1</accession>
<evidence type="ECO:0000259" key="2">
    <source>
        <dbReference type="Pfam" id="PF13808"/>
    </source>
</evidence>
<dbReference type="InterPro" id="IPR051698">
    <property type="entry name" value="Transposase_11-like"/>
</dbReference>
<evidence type="ECO:0000259" key="1">
    <source>
        <dbReference type="Pfam" id="PF01609"/>
    </source>
</evidence>
<protein>
    <submittedName>
        <fullName evidence="3">ISAs1 family transposase</fullName>
    </submittedName>
</protein>
<evidence type="ECO:0000313" key="3">
    <source>
        <dbReference type="EMBL" id="QOS39371.1"/>
    </source>
</evidence>
<dbReference type="PANTHER" id="PTHR30298:SF0">
    <property type="entry name" value="PROTEIN YBFL-RELATED"/>
    <property type="match status" value="1"/>
</dbReference>
<dbReference type="InterPro" id="IPR002559">
    <property type="entry name" value="Transposase_11"/>
</dbReference>
<dbReference type="Pfam" id="PF01609">
    <property type="entry name" value="DDE_Tnp_1"/>
    <property type="match status" value="1"/>
</dbReference>
<dbReference type="EMBL" id="CP031517">
    <property type="protein sequence ID" value="QOS39371.1"/>
    <property type="molecule type" value="Genomic_DNA"/>
</dbReference>
<reference evidence="3 4" key="1">
    <citation type="submission" date="2018-08" db="EMBL/GenBank/DDBJ databases">
        <title>The first complete genome of Treponema rectale (CHPAT), a commensal spirochete of the bovine rectum.</title>
        <authorList>
            <person name="Staton G.J."/>
            <person name="Clegg S.R."/>
            <person name="Carter S.D."/>
            <person name="Radford A.D."/>
            <person name="Darby A."/>
            <person name="Hall N."/>
            <person name="Birtles R.J."/>
            <person name="Evans N.J."/>
        </authorList>
    </citation>
    <scope>NUCLEOTIDE SEQUENCE [LARGE SCALE GENOMIC DNA]</scope>
    <source>
        <strain evidence="3 4">CHPA</strain>
    </source>
</reference>
<dbReference type="InterPro" id="IPR032806">
    <property type="entry name" value="YbfD_N"/>
</dbReference>
<proteinExistence type="predicted"/>